<evidence type="ECO:0000313" key="1">
    <source>
        <dbReference type="EMBL" id="MEQ2300974.1"/>
    </source>
</evidence>
<reference evidence="1 2" key="1">
    <citation type="submission" date="2021-06" db="EMBL/GenBank/DDBJ databases">
        <authorList>
            <person name="Palmer J.M."/>
        </authorList>
    </citation>
    <scope>NUCLEOTIDE SEQUENCE [LARGE SCALE GENOMIC DNA]</scope>
    <source>
        <strain evidence="1 2">AS_MEX2019</strain>
        <tissue evidence="1">Muscle</tissue>
    </source>
</reference>
<proteinExistence type="predicted"/>
<comment type="caution">
    <text evidence="1">The sequence shown here is derived from an EMBL/GenBank/DDBJ whole genome shotgun (WGS) entry which is preliminary data.</text>
</comment>
<dbReference type="EMBL" id="JAHRIP010050882">
    <property type="protein sequence ID" value="MEQ2300974.1"/>
    <property type="molecule type" value="Genomic_DNA"/>
</dbReference>
<keyword evidence="2" id="KW-1185">Reference proteome</keyword>
<accession>A0ABV0Z454</accession>
<evidence type="ECO:0000313" key="2">
    <source>
        <dbReference type="Proteomes" id="UP001469553"/>
    </source>
</evidence>
<sequence>MRCSAPRSESSGVSFFRHTRGSLNTFQRSEGITMSANSSPLSLLLSTYDLTLACGRCYIQENQITFRLRPVEHQCDHQVLLCRPKGGSIWRPVSKRPTFPNPKQYEACWFFKEGLGCTVHKNRCTYAKSDEEAAVWTFEKKHGVDHQFFFNILVQSKSKPEQKSNTGPQCELFAVLDLKAVCDLCSNKLNEVTYSIQSVIHQCSRSLLLAKGKASHQWKVISERPTGGTIGPRVLYKVCDYFVEGSGCNKHTAGQGCTYARSFEEATVWNYLRERKIGKAELIRHITESNSVSETPERAAQSILERFSGKFIEFCKNCFVERPTKLTPKRWNDTCSADAAHTWDPILVHHLSENSSKHIYSQVRPLPLKCSFKFCSHVRQGKPCWHQAGHCQAAQSEVEMAVWKAEHSGLSVRPHLLQLSQQDQAQSKQVSLFCKVCLLVLSSPENFYKHCSTLEHAQLLSQDTITRWRQRQPPHGRRAELWLCDRPETCEYGSKCPKAHSAEELQEWIMRSDEEKEIRRSIETQGLMCYNQQLLDEYRNSSNEVYILSEQVDDVSISCDEDLTVETENINETLTWNFTVETEFSATFTREQHDMTKSAFLQSSFSVKGKNILMHHK</sequence>
<organism evidence="1 2">
    <name type="scientific">Ameca splendens</name>
    <dbReference type="NCBI Taxonomy" id="208324"/>
    <lineage>
        <taxon>Eukaryota</taxon>
        <taxon>Metazoa</taxon>
        <taxon>Chordata</taxon>
        <taxon>Craniata</taxon>
        <taxon>Vertebrata</taxon>
        <taxon>Euteleostomi</taxon>
        <taxon>Actinopterygii</taxon>
        <taxon>Neopterygii</taxon>
        <taxon>Teleostei</taxon>
        <taxon>Neoteleostei</taxon>
        <taxon>Acanthomorphata</taxon>
        <taxon>Ovalentaria</taxon>
        <taxon>Atherinomorphae</taxon>
        <taxon>Cyprinodontiformes</taxon>
        <taxon>Goodeidae</taxon>
        <taxon>Ameca</taxon>
    </lineage>
</organism>
<protein>
    <recommendedName>
        <fullName evidence="3">C3H1-type domain-containing protein</fullName>
    </recommendedName>
</protein>
<evidence type="ECO:0008006" key="3">
    <source>
        <dbReference type="Google" id="ProtNLM"/>
    </source>
</evidence>
<name>A0ABV0Z454_9TELE</name>
<gene>
    <name evidence="1" type="ORF">AMECASPLE_031268</name>
</gene>
<dbReference type="Proteomes" id="UP001469553">
    <property type="component" value="Unassembled WGS sequence"/>
</dbReference>